<accession>A0A812EV35</accession>
<evidence type="ECO:0000313" key="2">
    <source>
        <dbReference type="Proteomes" id="UP000655759"/>
    </source>
</evidence>
<organism evidence="1 2">
    <name type="scientific">Candidatus Nitrosotenuis uzonensis</name>
    <dbReference type="NCBI Taxonomy" id="1407055"/>
    <lineage>
        <taxon>Archaea</taxon>
        <taxon>Nitrososphaerota</taxon>
        <taxon>Candidatus Nitrosotenuis</taxon>
    </lineage>
</organism>
<comment type="caution">
    <text evidence="1">The sequence shown here is derived from an EMBL/GenBank/DDBJ whole genome shotgun (WGS) entry which is preliminary data.</text>
</comment>
<protein>
    <submittedName>
        <fullName evidence="1">Uncharacterized protein</fullName>
    </submittedName>
</protein>
<proteinExistence type="predicted"/>
<evidence type="ECO:0000313" key="1">
    <source>
        <dbReference type="EMBL" id="CAE6492004.1"/>
    </source>
</evidence>
<dbReference type="EMBL" id="CAJNAQ010000003">
    <property type="protein sequence ID" value="CAE6492004.1"/>
    <property type="molecule type" value="Genomic_DNA"/>
</dbReference>
<sequence length="259" mass="28464">MIYSQIDVKKIAVFGLVCFLVLPLSIHAQTPQDVVYAAKFVCGAISDNSGPLRPGYYDTSISILNKKGYPVEFLWIATINDGPTSNAILRTLEPEKSTGMTCKDIKDIFAIDRNELAEGFVVIRIPVASLKGLGNEQILPESQEAANALEVQVFYTANALPTLPHKVAEEKITFYIIQDSSGKIPKEMHRKVLDVTISSTFGEISNTEDKIKSLLAQKYDLDKNDLGKITVRIKDVSIGVGTLLDDHAISLHVVKPFLS</sequence>
<dbReference type="AlphaFoldDB" id="A0A812EV35"/>
<name>A0A812EV35_9ARCH</name>
<gene>
    <name evidence="1" type="ORF">NUZ5A_30032</name>
</gene>
<dbReference type="Proteomes" id="UP000655759">
    <property type="component" value="Unassembled WGS sequence"/>
</dbReference>
<reference evidence="1" key="1">
    <citation type="submission" date="2021-02" db="EMBL/GenBank/DDBJ databases">
        <authorList>
            <person name="Han P."/>
        </authorList>
    </citation>
    <scope>NUCLEOTIDE SEQUENCE</scope>
    <source>
        <strain evidence="1">Candidatus Nitrosotenuis uzonensis 5A</strain>
    </source>
</reference>